<sequence length="56" mass="6813">MKDRRLTPAEVEMEIARLERANIIRAAEEHEFFRRSREQKLFCLRQQAEKEEKHGT</sequence>
<protein>
    <submittedName>
        <fullName evidence="1">Uncharacterized protein</fullName>
    </submittedName>
</protein>
<name>A0A8S5VGL2_9CAUD</name>
<proteinExistence type="predicted"/>
<accession>A0A8S5VGL2</accession>
<dbReference type="EMBL" id="BK016263">
    <property type="protein sequence ID" value="DAG05727.1"/>
    <property type="molecule type" value="Genomic_DNA"/>
</dbReference>
<evidence type="ECO:0000313" key="1">
    <source>
        <dbReference type="EMBL" id="DAG05727.1"/>
    </source>
</evidence>
<reference evidence="1" key="1">
    <citation type="journal article" date="2021" name="Proc. Natl. Acad. Sci. U.S.A.">
        <title>A Catalog of Tens of Thousands of Viruses from Human Metagenomes Reveals Hidden Associations with Chronic Diseases.</title>
        <authorList>
            <person name="Tisza M.J."/>
            <person name="Buck C.B."/>
        </authorList>
    </citation>
    <scope>NUCLEOTIDE SEQUENCE</scope>
    <source>
        <strain evidence="1">Ct6BA50</strain>
    </source>
</reference>
<organism evidence="1">
    <name type="scientific">Podoviridae sp. ct6BA50</name>
    <dbReference type="NCBI Taxonomy" id="2825221"/>
    <lineage>
        <taxon>Viruses</taxon>
        <taxon>Duplodnaviria</taxon>
        <taxon>Heunggongvirae</taxon>
        <taxon>Uroviricota</taxon>
        <taxon>Caudoviricetes</taxon>
    </lineage>
</organism>